<evidence type="ECO:0000313" key="1">
    <source>
        <dbReference type="EMBL" id="KAA2242753.1"/>
    </source>
</evidence>
<dbReference type="Proteomes" id="UP000324611">
    <property type="component" value="Unassembled WGS sequence"/>
</dbReference>
<organism evidence="1 2">
    <name type="scientific">Chitinophaga agrisoli</name>
    <dbReference type="NCBI Taxonomy" id="2607653"/>
    <lineage>
        <taxon>Bacteria</taxon>
        <taxon>Pseudomonadati</taxon>
        <taxon>Bacteroidota</taxon>
        <taxon>Chitinophagia</taxon>
        <taxon>Chitinophagales</taxon>
        <taxon>Chitinophagaceae</taxon>
        <taxon>Chitinophaga</taxon>
    </lineage>
</organism>
<dbReference type="AlphaFoldDB" id="A0A5B2VSJ7"/>
<sequence length="175" mass="19130">MKTKRLPYSLTRKFYYLPLMLLGAISFGTACKKSKPSNPCEGVFSEGMPTQAGLVLIDGQTGDTILLTKDIDTSTITITPEPADVPSERGIIVKQPGAPWHGSLMFHITDTKKGAFKYKIDIPNVGSVTLSYTNKEVASGNACNPYYINVTDPVIEDHPFTVSRTGSRLIFKITL</sequence>
<dbReference type="EMBL" id="VUOC01000002">
    <property type="protein sequence ID" value="KAA2242753.1"/>
    <property type="molecule type" value="Genomic_DNA"/>
</dbReference>
<protein>
    <submittedName>
        <fullName evidence="1">Uncharacterized protein</fullName>
    </submittedName>
</protein>
<evidence type="ECO:0000313" key="2">
    <source>
        <dbReference type="Proteomes" id="UP000324611"/>
    </source>
</evidence>
<name>A0A5B2VSJ7_9BACT</name>
<gene>
    <name evidence="1" type="ORF">F0L74_09505</name>
</gene>
<dbReference type="PROSITE" id="PS51257">
    <property type="entry name" value="PROKAR_LIPOPROTEIN"/>
    <property type="match status" value="1"/>
</dbReference>
<proteinExistence type="predicted"/>
<reference evidence="1 2" key="1">
    <citation type="submission" date="2019-09" db="EMBL/GenBank/DDBJ databases">
        <title>Chitinophaga ginsengihumi sp. nov., isolated from soil of ginseng rhizosphere.</title>
        <authorList>
            <person name="Lee J."/>
        </authorList>
    </citation>
    <scope>NUCLEOTIDE SEQUENCE [LARGE SCALE GENOMIC DNA]</scope>
    <source>
        <strain evidence="1 2">BN140078</strain>
    </source>
</reference>
<keyword evidence="2" id="KW-1185">Reference proteome</keyword>
<reference evidence="1 2" key="2">
    <citation type="submission" date="2019-09" db="EMBL/GenBank/DDBJ databases">
        <authorList>
            <person name="Jin C."/>
        </authorList>
    </citation>
    <scope>NUCLEOTIDE SEQUENCE [LARGE SCALE GENOMIC DNA]</scope>
    <source>
        <strain evidence="1 2">BN140078</strain>
    </source>
</reference>
<comment type="caution">
    <text evidence="1">The sequence shown here is derived from an EMBL/GenBank/DDBJ whole genome shotgun (WGS) entry which is preliminary data.</text>
</comment>
<accession>A0A5B2VSJ7</accession>